<dbReference type="Proteomes" id="UP001108027">
    <property type="component" value="Unassembled WGS sequence"/>
</dbReference>
<keyword evidence="3" id="KW-1185">Reference proteome</keyword>
<dbReference type="CDD" id="cd01741">
    <property type="entry name" value="GATase1_1"/>
    <property type="match status" value="1"/>
</dbReference>
<dbReference type="Pfam" id="PF00117">
    <property type="entry name" value="GATase"/>
    <property type="match status" value="1"/>
</dbReference>
<keyword evidence="2" id="KW-0315">Glutamine amidotransferase</keyword>
<evidence type="ECO:0000259" key="1">
    <source>
        <dbReference type="Pfam" id="PF00117"/>
    </source>
</evidence>
<name>A0A9Q3URN8_9GAMM</name>
<evidence type="ECO:0000313" key="2">
    <source>
        <dbReference type="EMBL" id="MCC4310538.1"/>
    </source>
</evidence>
<dbReference type="PANTHER" id="PTHR42695">
    <property type="entry name" value="GLUTAMINE AMIDOTRANSFERASE YLR126C-RELATED"/>
    <property type="match status" value="1"/>
</dbReference>
<dbReference type="InterPro" id="IPR017926">
    <property type="entry name" value="GATASE"/>
</dbReference>
<dbReference type="GO" id="GO:0005829">
    <property type="term" value="C:cytosol"/>
    <property type="evidence" value="ECO:0007669"/>
    <property type="project" value="TreeGrafter"/>
</dbReference>
<dbReference type="RefSeq" id="WP_228235242.1">
    <property type="nucleotide sequence ID" value="NZ_JAJGNA010000044.1"/>
</dbReference>
<feature type="domain" description="Glutamine amidotransferase" evidence="1">
    <location>
        <begin position="43"/>
        <end position="180"/>
    </location>
</feature>
<proteinExistence type="predicted"/>
<dbReference type="EMBL" id="JAJGNA010000044">
    <property type="protein sequence ID" value="MCC4310538.1"/>
    <property type="molecule type" value="Genomic_DNA"/>
</dbReference>
<dbReference type="InterPro" id="IPR029062">
    <property type="entry name" value="Class_I_gatase-like"/>
</dbReference>
<dbReference type="PROSITE" id="PS51273">
    <property type="entry name" value="GATASE_TYPE_1"/>
    <property type="match status" value="1"/>
</dbReference>
<reference evidence="2" key="1">
    <citation type="submission" date="2021-10" db="EMBL/GenBank/DDBJ databases">
        <title>The diversity and Nitrogen Metabolism of Culturable Nitrate-Utilizing Bacteria Within the Oxygen Minimum Zone of the Changjiang (Yangtze River)Estuary.</title>
        <authorList>
            <person name="Zhang D."/>
            <person name="Zheng J."/>
            <person name="Liu S."/>
            <person name="He W."/>
        </authorList>
    </citation>
    <scope>NUCLEOTIDE SEQUENCE</scope>
    <source>
        <strain evidence="2">FXH-223</strain>
    </source>
</reference>
<dbReference type="InterPro" id="IPR044992">
    <property type="entry name" value="ChyE-like"/>
</dbReference>
<gene>
    <name evidence="2" type="ORF">LL252_18390</name>
</gene>
<sequence>MRVHYLSHVPFEKLGTMAGWLERQGHTVSGSRLYHGDPLPDPDQFDALIVMGGPMGADDEQRYPWLDGEKRLIAASLERDRKILGVCLGAQIIARVLGAPVTRNPQREIGWFPVQSTEAGRADPIGAVFDDGQPVLHWHGDTFAIPHGAVHLARSWGCENQAFRYGEQVLGLQFHLELAPDNVRALCHECADELRDGGPWVQSEAEMLAHPPLFDDARRRLNRLLEVFLPDRG</sequence>
<dbReference type="AlphaFoldDB" id="A0A9Q3URN8"/>
<dbReference type="Gene3D" id="3.40.50.880">
    <property type="match status" value="1"/>
</dbReference>
<evidence type="ECO:0000313" key="3">
    <source>
        <dbReference type="Proteomes" id="UP001108027"/>
    </source>
</evidence>
<accession>A0A9Q3URN8</accession>
<dbReference type="SUPFAM" id="SSF52317">
    <property type="entry name" value="Class I glutamine amidotransferase-like"/>
    <property type="match status" value="1"/>
</dbReference>
<dbReference type="PANTHER" id="PTHR42695:SF5">
    <property type="entry name" value="GLUTAMINE AMIDOTRANSFERASE YLR126C-RELATED"/>
    <property type="match status" value="1"/>
</dbReference>
<dbReference type="FunFam" id="3.40.50.880:FF:000033">
    <property type="entry name" value="Glutamine amidotransferase class-I"/>
    <property type="match status" value="1"/>
</dbReference>
<protein>
    <submittedName>
        <fullName evidence="2">Type 1 glutamine amidotransferase</fullName>
    </submittedName>
</protein>
<comment type="caution">
    <text evidence="2">The sequence shown here is derived from an EMBL/GenBank/DDBJ whole genome shotgun (WGS) entry which is preliminary data.</text>
</comment>
<organism evidence="2 3">
    <name type="scientific">Alloalcanivorax marinus</name>
    <dbReference type="NCBI Taxonomy" id="1177169"/>
    <lineage>
        <taxon>Bacteria</taxon>
        <taxon>Pseudomonadati</taxon>
        <taxon>Pseudomonadota</taxon>
        <taxon>Gammaproteobacteria</taxon>
        <taxon>Oceanospirillales</taxon>
        <taxon>Alcanivoracaceae</taxon>
        <taxon>Alloalcanivorax</taxon>
    </lineage>
</organism>